<dbReference type="Gene3D" id="3.40.190.10">
    <property type="entry name" value="Periplasmic binding protein-like II"/>
    <property type="match status" value="1"/>
</dbReference>
<dbReference type="InterPro" id="IPR006665">
    <property type="entry name" value="OmpA-like"/>
</dbReference>
<proteinExistence type="predicted"/>
<evidence type="ECO:0000256" key="1">
    <source>
        <dbReference type="PROSITE-ProRule" id="PRU00473"/>
    </source>
</evidence>
<evidence type="ECO:0000256" key="2">
    <source>
        <dbReference type="SAM" id="MobiDB-lite"/>
    </source>
</evidence>
<dbReference type="InterPro" id="IPR050811">
    <property type="entry name" value="Phosphate_ABC_transporter"/>
</dbReference>
<dbReference type="InterPro" id="IPR036737">
    <property type="entry name" value="OmpA-like_sf"/>
</dbReference>
<sequence length="762" mass="75541">MADLNRAERGARRRRTGAAVPVTRAAAMLAGLLATQLATAAQAQETAAQAQEAAPTSPQVLLETPAGGVSVSGRLLSYAHGVYTIATGLGELTLAADALRCSGPACPDLPPPAAAETPAESAEGGVTLRSRSGSVRLRGLIQAQDARTLTLATVAGPVTVPLALVQCAGEGCPQTGWPRLAEAAPSAGEDAPDMTLGLSEADAVDDIGNDADATADRNADAAPDSGEDAETVPQDAGPQDDGPQDAGPQDDGTPDAAPPDDAPEDDAPRDAAPPDDAPPDDGPKADAPAGPPASGPEAPAAAGTAPPPAGAADPPADAADGPEPAAPAAPAGIAPPARQVVVAGPDFAVDPLLPALAAGIAGHGGLQAGSASALPGPEVPVGTRAVPLTRDGGAAEALLVARPAATAAQAQALLDAGAADGYLWPLPTVAAGASDGGGPVVAHDALVALVHPDNPVRGLTLAQLRAVIAGQVPDWSELDGAPGPVTLVGLPADHPLSGLRDAMLLANTGIRAAVPLIQVETVAALAAEVARDPAAIGLGTLALAAPARALPLVSDCGFALPADATTVRTGAYPLGFSIALTAAPRDPLAEAALAALQTPDAAAGLIAAGMEPGPLSALQARLETALEASTEARRRAVLERALANVAVSRRLPVEIRFQAGSNRLTPEAETALARVADFAADHEPPELFLIGHAEDAGDPVRSLELSRLAARLVRQMLARLDDGGRMDHTLVRAVGLGALAPESCGADAGGAADRRVEVWVRG</sequence>
<gene>
    <name evidence="5" type="ORF">GE300_09975</name>
</gene>
<name>A0A6L5Z1J3_9RHOB</name>
<feature type="signal peptide" evidence="3">
    <location>
        <begin position="1"/>
        <end position="40"/>
    </location>
</feature>
<accession>A0A6L5Z1J3</accession>
<dbReference type="AlphaFoldDB" id="A0A6L5Z1J3"/>
<dbReference type="GO" id="GO:0016020">
    <property type="term" value="C:membrane"/>
    <property type="evidence" value="ECO:0007669"/>
    <property type="project" value="UniProtKB-UniRule"/>
</dbReference>
<comment type="caution">
    <text evidence="5">The sequence shown here is derived from an EMBL/GenBank/DDBJ whole genome shotgun (WGS) entry which is preliminary data.</text>
</comment>
<dbReference type="SUPFAM" id="SSF103088">
    <property type="entry name" value="OmpA-like"/>
    <property type="match status" value="1"/>
</dbReference>
<evidence type="ECO:0000313" key="5">
    <source>
        <dbReference type="EMBL" id="MSU89935.1"/>
    </source>
</evidence>
<organism evidence="5 6">
    <name type="scientific">Halovulum marinum</name>
    <dbReference type="NCBI Taxonomy" id="2662447"/>
    <lineage>
        <taxon>Bacteria</taxon>
        <taxon>Pseudomonadati</taxon>
        <taxon>Pseudomonadota</taxon>
        <taxon>Alphaproteobacteria</taxon>
        <taxon>Rhodobacterales</taxon>
        <taxon>Paracoccaceae</taxon>
        <taxon>Halovulum</taxon>
    </lineage>
</organism>
<keyword evidence="1" id="KW-0472">Membrane</keyword>
<feature type="chain" id="PRO_5027000734" evidence="3">
    <location>
        <begin position="41"/>
        <end position="762"/>
    </location>
</feature>
<dbReference type="SUPFAM" id="SSF53850">
    <property type="entry name" value="Periplasmic binding protein-like II"/>
    <property type="match status" value="1"/>
</dbReference>
<evidence type="ECO:0000256" key="3">
    <source>
        <dbReference type="SAM" id="SignalP"/>
    </source>
</evidence>
<keyword evidence="3" id="KW-0732">Signal</keyword>
<dbReference type="PANTHER" id="PTHR30570:SF1">
    <property type="entry name" value="PHOSPHATE-BINDING PROTEIN PSTS"/>
    <property type="match status" value="1"/>
</dbReference>
<dbReference type="Proteomes" id="UP000474957">
    <property type="component" value="Unassembled WGS sequence"/>
</dbReference>
<evidence type="ECO:0000313" key="6">
    <source>
        <dbReference type="Proteomes" id="UP000474957"/>
    </source>
</evidence>
<keyword evidence="6" id="KW-1185">Reference proteome</keyword>
<dbReference type="Gene3D" id="3.30.1330.60">
    <property type="entry name" value="OmpA-like domain"/>
    <property type="match status" value="1"/>
</dbReference>
<feature type="region of interest" description="Disordered" evidence="2">
    <location>
        <begin position="208"/>
        <end position="332"/>
    </location>
</feature>
<dbReference type="RefSeq" id="WP_154446422.1">
    <property type="nucleotide sequence ID" value="NZ_WIND01000006.1"/>
</dbReference>
<reference evidence="5 6" key="1">
    <citation type="submission" date="2019-10" db="EMBL/GenBank/DDBJ databases">
        <title>Cognatihalovulum marinum gen. nov. sp. nov., a new member of the family Rhodobacteraceae isolated from deep seawater of the Northwest Indian Ocean.</title>
        <authorList>
            <person name="Ruan C."/>
            <person name="Wang J."/>
            <person name="Zheng X."/>
            <person name="Song L."/>
            <person name="Zhu Y."/>
            <person name="Huang Y."/>
            <person name="Lu Z."/>
            <person name="Du W."/>
            <person name="Huang L."/>
            <person name="Dai X."/>
        </authorList>
    </citation>
    <scope>NUCLEOTIDE SEQUENCE [LARGE SCALE GENOMIC DNA]</scope>
    <source>
        <strain evidence="5 6">2CG4</strain>
    </source>
</reference>
<feature type="domain" description="OmpA-like" evidence="4">
    <location>
        <begin position="644"/>
        <end position="762"/>
    </location>
</feature>
<protein>
    <submittedName>
        <fullName evidence="5">OmpA family protein</fullName>
    </submittedName>
</protein>
<dbReference type="PANTHER" id="PTHR30570">
    <property type="entry name" value="PERIPLASMIC PHOSPHATE BINDING COMPONENT OF PHOSPHATE ABC TRANSPORTER"/>
    <property type="match status" value="1"/>
</dbReference>
<feature type="compositionally biased region" description="Low complexity" evidence="2">
    <location>
        <begin position="233"/>
        <end position="255"/>
    </location>
</feature>
<dbReference type="PROSITE" id="PS51123">
    <property type="entry name" value="OMPA_2"/>
    <property type="match status" value="1"/>
</dbReference>
<dbReference type="EMBL" id="WIND01000006">
    <property type="protein sequence ID" value="MSU89935.1"/>
    <property type="molecule type" value="Genomic_DNA"/>
</dbReference>
<feature type="compositionally biased region" description="Low complexity" evidence="2">
    <location>
        <begin position="295"/>
        <end position="332"/>
    </location>
</feature>
<evidence type="ECO:0000259" key="4">
    <source>
        <dbReference type="PROSITE" id="PS51123"/>
    </source>
</evidence>